<evidence type="ECO:0000313" key="8">
    <source>
        <dbReference type="EMBL" id="GGM06771.1"/>
    </source>
</evidence>
<reference evidence="8" key="1">
    <citation type="journal article" date="2014" name="Int. J. Syst. Evol. Microbiol.">
        <title>Complete genome sequence of Corynebacterium casei LMG S-19264T (=DSM 44701T), isolated from a smear-ripened cheese.</title>
        <authorList>
            <consortium name="US DOE Joint Genome Institute (JGI-PGF)"/>
            <person name="Walter F."/>
            <person name="Albersmeier A."/>
            <person name="Kalinowski J."/>
            <person name="Ruckert C."/>
        </authorList>
    </citation>
    <scope>NUCLEOTIDE SEQUENCE</scope>
    <source>
        <strain evidence="8">JCM 19831</strain>
    </source>
</reference>
<feature type="transmembrane region" description="Helical" evidence="7">
    <location>
        <begin position="265"/>
        <end position="283"/>
    </location>
</feature>
<keyword evidence="3" id="KW-1003">Cell membrane</keyword>
<reference evidence="8" key="2">
    <citation type="submission" date="2020-09" db="EMBL/GenBank/DDBJ databases">
        <authorList>
            <person name="Sun Q."/>
            <person name="Ohkuma M."/>
        </authorList>
    </citation>
    <scope>NUCLEOTIDE SEQUENCE</scope>
    <source>
        <strain evidence="8">JCM 19831</strain>
    </source>
</reference>
<evidence type="ECO:0000256" key="1">
    <source>
        <dbReference type="ARBA" id="ARBA00004651"/>
    </source>
</evidence>
<feature type="transmembrane region" description="Helical" evidence="7">
    <location>
        <begin position="329"/>
        <end position="351"/>
    </location>
</feature>
<dbReference type="Proteomes" id="UP000642070">
    <property type="component" value="Unassembled WGS sequence"/>
</dbReference>
<dbReference type="Gene3D" id="1.20.1250.20">
    <property type="entry name" value="MFS general substrate transporter like domains"/>
    <property type="match status" value="1"/>
</dbReference>
<proteinExistence type="predicted"/>
<feature type="transmembrane region" description="Helical" evidence="7">
    <location>
        <begin position="295"/>
        <end position="317"/>
    </location>
</feature>
<evidence type="ECO:0000256" key="2">
    <source>
        <dbReference type="ARBA" id="ARBA00022448"/>
    </source>
</evidence>
<dbReference type="Pfam" id="PF05977">
    <property type="entry name" value="MFS_3"/>
    <property type="match status" value="1"/>
</dbReference>
<dbReference type="PANTHER" id="PTHR23513">
    <property type="entry name" value="INTEGRAL MEMBRANE EFFLUX PROTEIN-RELATED"/>
    <property type="match status" value="1"/>
</dbReference>
<comment type="caution">
    <text evidence="8">The sequence shown here is derived from an EMBL/GenBank/DDBJ whole genome shotgun (WGS) entry which is preliminary data.</text>
</comment>
<feature type="transmembrane region" description="Helical" evidence="7">
    <location>
        <begin position="74"/>
        <end position="102"/>
    </location>
</feature>
<dbReference type="PANTHER" id="PTHR23513:SF6">
    <property type="entry name" value="MAJOR FACILITATOR SUPERFAMILY ASSOCIATED DOMAIN-CONTAINING PROTEIN"/>
    <property type="match status" value="1"/>
</dbReference>
<evidence type="ECO:0000256" key="3">
    <source>
        <dbReference type="ARBA" id="ARBA00022475"/>
    </source>
</evidence>
<evidence type="ECO:0000313" key="9">
    <source>
        <dbReference type="Proteomes" id="UP000642070"/>
    </source>
</evidence>
<feature type="transmembrane region" description="Helical" evidence="7">
    <location>
        <begin position="162"/>
        <end position="183"/>
    </location>
</feature>
<dbReference type="EMBL" id="BMPI01000002">
    <property type="protein sequence ID" value="GGM06771.1"/>
    <property type="molecule type" value="Genomic_DNA"/>
</dbReference>
<feature type="transmembrane region" description="Helical" evidence="7">
    <location>
        <begin position="239"/>
        <end position="258"/>
    </location>
</feature>
<keyword evidence="2" id="KW-0813">Transport</keyword>
<feature type="transmembrane region" description="Helical" evidence="7">
    <location>
        <begin position="357"/>
        <end position="377"/>
    </location>
</feature>
<dbReference type="CDD" id="cd06173">
    <property type="entry name" value="MFS_MefA_like"/>
    <property type="match status" value="1"/>
</dbReference>
<dbReference type="RefSeq" id="WP_190247987.1">
    <property type="nucleotide sequence ID" value="NZ_BMPI01000002.1"/>
</dbReference>
<feature type="transmembrane region" description="Helical" evidence="7">
    <location>
        <begin position="12"/>
        <end position="35"/>
    </location>
</feature>
<organism evidence="8 9">
    <name type="scientific">Dactylosporangium sucinum</name>
    <dbReference type="NCBI Taxonomy" id="1424081"/>
    <lineage>
        <taxon>Bacteria</taxon>
        <taxon>Bacillati</taxon>
        <taxon>Actinomycetota</taxon>
        <taxon>Actinomycetes</taxon>
        <taxon>Micromonosporales</taxon>
        <taxon>Micromonosporaceae</taxon>
        <taxon>Dactylosporangium</taxon>
    </lineage>
</organism>
<keyword evidence="5 7" id="KW-1133">Transmembrane helix</keyword>
<comment type="subcellular location">
    <subcellularLocation>
        <location evidence="1">Cell membrane</location>
        <topology evidence="1">Multi-pass membrane protein</topology>
    </subcellularLocation>
</comment>
<evidence type="ECO:0000256" key="5">
    <source>
        <dbReference type="ARBA" id="ARBA00022989"/>
    </source>
</evidence>
<keyword evidence="4 7" id="KW-0812">Transmembrane</keyword>
<keyword evidence="6 7" id="KW-0472">Membrane</keyword>
<accession>A0A917T3B6</accession>
<dbReference type="GO" id="GO:0005886">
    <property type="term" value="C:plasma membrane"/>
    <property type="evidence" value="ECO:0007669"/>
    <property type="project" value="UniProtKB-SubCell"/>
</dbReference>
<protein>
    <submittedName>
        <fullName evidence="8">MFS transporter</fullName>
    </submittedName>
</protein>
<keyword evidence="9" id="KW-1185">Reference proteome</keyword>
<name>A0A917T3B6_9ACTN</name>
<evidence type="ECO:0000256" key="4">
    <source>
        <dbReference type="ARBA" id="ARBA00022692"/>
    </source>
</evidence>
<feature type="transmembrane region" description="Helical" evidence="7">
    <location>
        <begin position="203"/>
        <end position="227"/>
    </location>
</feature>
<dbReference type="InterPro" id="IPR010290">
    <property type="entry name" value="TM_effector"/>
</dbReference>
<dbReference type="SUPFAM" id="SSF103473">
    <property type="entry name" value="MFS general substrate transporter"/>
    <property type="match status" value="1"/>
</dbReference>
<evidence type="ECO:0000256" key="6">
    <source>
        <dbReference type="ARBA" id="ARBA00023136"/>
    </source>
</evidence>
<dbReference type="AlphaFoldDB" id="A0A917T3B6"/>
<feature type="transmembrane region" description="Helical" evidence="7">
    <location>
        <begin position="41"/>
        <end position="62"/>
    </location>
</feature>
<evidence type="ECO:0000256" key="7">
    <source>
        <dbReference type="SAM" id="Phobius"/>
    </source>
</evidence>
<dbReference type="InterPro" id="IPR036259">
    <property type="entry name" value="MFS_trans_sf"/>
</dbReference>
<sequence>MTALRHRDFRRLWLAGLISDTGDWLLLVALPILVYQRTQSTLQTAFAFLVELGPAVLLGPLAGRLADRVDRRRLLVAVVLAQAAALVPLLVSSALPVLYAVIATEAALVALFAPAKNALLPALVPDGELVSANALVGLNQNLGRLAGGPLGGLLLAVGDLRAIVLADLVTFLTAAALIAGIGARPAPARAKTAARAPLGRIRLALAVAALAGIAQGIFVVLFVVWVARELGGGATETGLLRGVQAVGAIAAGVLLAVLRRTPGPAVLIPAGAGAFGLLSVAVWNGPVVTTALPVYVALFVLVGVPGLVMVTGLVSHLQRVAGEGARGRVFGIFGAVYDGASGLGMLAAGLLGDRLGIMPILNTQAALYLAAGLLFVLGRQSSSSSVENALASSAAKATPTTAMPT</sequence>
<gene>
    <name evidence="8" type="ORF">GCM10007977_004820</name>
</gene>